<dbReference type="PANTHER" id="PTHR43433:SF8">
    <property type="entry name" value="BIFUNCTIONAL LIPASE_ADENYLATE CYCLASE LIPJ"/>
    <property type="match status" value="1"/>
</dbReference>
<accession>A0ABS5W121</accession>
<dbReference type="EMBL" id="JAHFVK010000001">
    <property type="protein sequence ID" value="MBT2133463.1"/>
    <property type="molecule type" value="Genomic_DNA"/>
</dbReference>
<comment type="caution">
    <text evidence="2">The sequence shown here is derived from an EMBL/GenBank/DDBJ whole genome shotgun (WGS) entry which is preliminary data.</text>
</comment>
<dbReference type="InterPro" id="IPR036388">
    <property type="entry name" value="WH-like_DNA-bd_sf"/>
</dbReference>
<dbReference type="InterPro" id="IPR000073">
    <property type="entry name" value="AB_hydrolase_1"/>
</dbReference>
<dbReference type="RefSeq" id="WP_214534710.1">
    <property type="nucleotide sequence ID" value="NZ_JAHFVK010000001.1"/>
</dbReference>
<name>A0ABS5W121_9SPHN</name>
<evidence type="ECO:0000313" key="3">
    <source>
        <dbReference type="Proteomes" id="UP000811255"/>
    </source>
</evidence>
<dbReference type="InterPro" id="IPR050471">
    <property type="entry name" value="AB_hydrolase"/>
</dbReference>
<dbReference type="Gene3D" id="1.25.40.10">
    <property type="entry name" value="Tetratricopeptide repeat domain"/>
    <property type="match status" value="1"/>
</dbReference>
<dbReference type="Gene3D" id="3.40.50.1820">
    <property type="entry name" value="alpha/beta hydrolase"/>
    <property type="match status" value="1"/>
</dbReference>
<dbReference type="Proteomes" id="UP000811255">
    <property type="component" value="Unassembled WGS sequence"/>
</dbReference>
<gene>
    <name evidence="2" type="ORF">KK137_03860</name>
</gene>
<keyword evidence="2" id="KW-0378">Hydrolase</keyword>
<dbReference type="PRINTS" id="PR00111">
    <property type="entry name" value="ABHYDROLASE"/>
</dbReference>
<feature type="domain" description="Bacterial transcriptional activator" evidence="1">
    <location>
        <begin position="85"/>
        <end position="221"/>
    </location>
</feature>
<dbReference type="GO" id="GO:0016787">
    <property type="term" value="F:hydrolase activity"/>
    <property type="evidence" value="ECO:0007669"/>
    <property type="project" value="UniProtKB-KW"/>
</dbReference>
<evidence type="ECO:0000259" key="1">
    <source>
        <dbReference type="SMART" id="SM01043"/>
    </source>
</evidence>
<dbReference type="Gene3D" id="1.10.10.10">
    <property type="entry name" value="Winged helix-like DNA-binding domain superfamily/Winged helix DNA-binding domain"/>
    <property type="match status" value="1"/>
</dbReference>
<evidence type="ECO:0000313" key="2">
    <source>
        <dbReference type="EMBL" id="MBT2133463.1"/>
    </source>
</evidence>
<proteinExistence type="predicted"/>
<keyword evidence="3" id="KW-1185">Reference proteome</keyword>
<protein>
    <submittedName>
        <fullName evidence="2">Alpha/beta fold hydrolase</fullName>
    </submittedName>
</protein>
<dbReference type="InterPro" id="IPR011990">
    <property type="entry name" value="TPR-like_helical_dom_sf"/>
</dbReference>
<dbReference type="Pfam" id="PF00561">
    <property type="entry name" value="Abhydrolase_1"/>
    <property type="match status" value="1"/>
</dbReference>
<dbReference type="SMART" id="SM01043">
    <property type="entry name" value="BTAD"/>
    <property type="match status" value="1"/>
</dbReference>
<sequence length="517" mass="57675">MRRDAQEVALPASAKTRALLAYLAVTGREHRRDALCSLFWNVPDDPKGALRWSLSKLRQAVDEPDAPHLLADRETVRLEMTGSHCDFARIEEAAASDDIGTLETAARIRGEFAPGLHLRGCEEFESWLLATREDVRQRQLRVWRKLIGLLADEPERALPFARSVVEADPLGEDGWVTLVALLADAGRSDEAEAQRGVAVRTLEAAGIEAEAALTRPVRSAATAAPRPVARENGKPVIRQRVEFCTARDGTGLAYSCVGNGPPLVKTANWLNHLEFEWESPIWSHWIEALSRDHKLVRYDERGNGLSDWKVADLSFEAFVQDLETVVDAAGVEQFDLLGISQGCAVSIAYAVRHPERVRSMILYGGYSQGWKSRNDPEELARREAMVTLTGVGWGQGNPAFRQMFTTLYFPEATDEQAQWFNELQRISASPEGAQRLQRALGVIDVRHLLRKVKVPTLILHSRNDSVVPFEAGRILARHIEGARFVPLDSPNHLVLAQEPAWPELIAHIREFLANPRD</sequence>
<dbReference type="InterPro" id="IPR029058">
    <property type="entry name" value="AB_hydrolase_fold"/>
</dbReference>
<dbReference type="SUPFAM" id="SSF48452">
    <property type="entry name" value="TPR-like"/>
    <property type="match status" value="1"/>
</dbReference>
<dbReference type="InterPro" id="IPR005158">
    <property type="entry name" value="BTAD"/>
</dbReference>
<organism evidence="2 3">
    <name type="scientific">Croceibacterium selenioxidans</name>
    <dbReference type="NCBI Taxonomy" id="2838833"/>
    <lineage>
        <taxon>Bacteria</taxon>
        <taxon>Pseudomonadati</taxon>
        <taxon>Pseudomonadota</taxon>
        <taxon>Alphaproteobacteria</taxon>
        <taxon>Sphingomonadales</taxon>
        <taxon>Erythrobacteraceae</taxon>
        <taxon>Croceibacterium</taxon>
    </lineage>
</organism>
<dbReference type="SUPFAM" id="SSF53474">
    <property type="entry name" value="alpha/beta-Hydrolases"/>
    <property type="match status" value="1"/>
</dbReference>
<reference evidence="2 3" key="1">
    <citation type="submission" date="2021-05" db="EMBL/GenBank/DDBJ databases">
        <title>Croceibacterium sp. LX-88 genome sequence.</title>
        <authorList>
            <person name="Luo X."/>
        </authorList>
    </citation>
    <scope>NUCLEOTIDE SEQUENCE [LARGE SCALE GENOMIC DNA]</scope>
    <source>
        <strain evidence="2 3">LX-88</strain>
    </source>
</reference>
<dbReference type="PANTHER" id="PTHR43433">
    <property type="entry name" value="HYDROLASE, ALPHA/BETA FOLD FAMILY PROTEIN"/>
    <property type="match status" value="1"/>
</dbReference>